<evidence type="ECO:0000313" key="2">
    <source>
        <dbReference type="EMBL" id="WFL76330.1"/>
    </source>
</evidence>
<name>A0ABY8FPZ0_9SPHN</name>
<keyword evidence="1" id="KW-0472">Membrane</keyword>
<sequence>MSGNPTTIRLIKTWHRRIALVLGLFIAFQGITGAISQYRFWLLGASQPGYEVQASGTEASPGAVLEIVARDLPGFETAHVMYPADNARDTAVMVMGGTDPAKRMERMVTVDQYAGGVIGDKPLQSSAGWIGLANTLHKWTIFGTTGRVILTLVGLAAVALAVLGILLWWRTRKARPQSLLARIHRSAGLAVAVILLPVAVAGTVLNLFTWYEKDNGLLVTAANMREAMAMSAPVAVAVSVDGAYQSALAQLDGPHRLAAFSPAGPHARHHWFAFNSGQMRRTDVLVDPETGAIAGIKPAGLVSGGQGVRHWLFPVHSLYLVGPFGGFLAAVMGLSLSFWFGSGLVMWWRNRRPRKRAA</sequence>
<dbReference type="InterPro" id="IPR005625">
    <property type="entry name" value="PepSY-ass_TM"/>
</dbReference>
<feature type="transmembrane region" description="Helical" evidence="1">
    <location>
        <begin position="189"/>
        <end position="211"/>
    </location>
</feature>
<keyword evidence="1" id="KW-1133">Transmembrane helix</keyword>
<organism evidence="2 3">
    <name type="scientific">Altererythrobacter arenosus</name>
    <dbReference type="NCBI Taxonomy" id="3032592"/>
    <lineage>
        <taxon>Bacteria</taxon>
        <taxon>Pseudomonadati</taxon>
        <taxon>Pseudomonadota</taxon>
        <taxon>Alphaproteobacteria</taxon>
        <taxon>Sphingomonadales</taxon>
        <taxon>Erythrobacteraceae</taxon>
        <taxon>Altererythrobacter</taxon>
    </lineage>
</organism>
<feature type="transmembrane region" description="Helical" evidence="1">
    <location>
        <begin position="324"/>
        <end position="348"/>
    </location>
</feature>
<protein>
    <submittedName>
        <fullName evidence="2">PepSY-associated TM helix domain-containing protein</fullName>
    </submittedName>
</protein>
<gene>
    <name evidence="2" type="ORF">P7228_10000</name>
</gene>
<dbReference type="Pfam" id="PF03929">
    <property type="entry name" value="PepSY_TM"/>
    <property type="match status" value="1"/>
</dbReference>
<dbReference type="PANTHER" id="PTHR34219">
    <property type="entry name" value="IRON-REGULATED INNER MEMBRANE PROTEIN-RELATED"/>
    <property type="match status" value="1"/>
</dbReference>
<feature type="transmembrane region" description="Helical" evidence="1">
    <location>
        <begin position="148"/>
        <end position="169"/>
    </location>
</feature>
<dbReference type="Proteomes" id="UP001215827">
    <property type="component" value="Chromosome"/>
</dbReference>
<keyword evidence="3" id="KW-1185">Reference proteome</keyword>
<dbReference type="RefSeq" id="WP_278015096.1">
    <property type="nucleotide sequence ID" value="NZ_CP121106.1"/>
</dbReference>
<accession>A0ABY8FPZ0</accession>
<evidence type="ECO:0000256" key="1">
    <source>
        <dbReference type="SAM" id="Phobius"/>
    </source>
</evidence>
<proteinExistence type="predicted"/>
<reference evidence="2 3" key="1">
    <citation type="submission" date="2023-03" db="EMBL/GenBank/DDBJ databases">
        <title>Altererythrobacter sp. CAU 1644 isolated from sand.</title>
        <authorList>
            <person name="Kim W."/>
        </authorList>
    </citation>
    <scope>NUCLEOTIDE SEQUENCE [LARGE SCALE GENOMIC DNA]</scope>
    <source>
        <strain evidence="2 3">CAU 1644</strain>
    </source>
</reference>
<dbReference type="EMBL" id="CP121106">
    <property type="protein sequence ID" value="WFL76330.1"/>
    <property type="molecule type" value="Genomic_DNA"/>
</dbReference>
<keyword evidence="1" id="KW-0812">Transmembrane</keyword>
<evidence type="ECO:0000313" key="3">
    <source>
        <dbReference type="Proteomes" id="UP001215827"/>
    </source>
</evidence>